<evidence type="ECO:0000313" key="1">
    <source>
        <dbReference type="EMBL" id="ODP26609.1"/>
    </source>
</evidence>
<keyword evidence="2" id="KW-1185">Reference proteome</keyword>
<proteinExistence type="predicted"/>
<gene>
    <name evidence="1" type="ORF">PTI45_04449</name>
</gene>
<reference evidence="1 2" key="1">
    <citation type="submission" date="2016-08" db="EMBL/GenBank/DDBJ databases">
        <title>Genome sequencing of Paenibacillus sp. TI45-13ar, isolated from Korean traditional nuruk.</title>
        <authorList>
            <person name="Kim S.-J."/>
        </authorList>
    </citation>
    <scope>NUCLEOTIDE SEQUENCE [LARGE SCALE GENOMIC DNA]</scope>
    <source>
        <strain evidence="1 2">TI45-13ar</strain>
    </source>
</reference>
<dbReference type="EMBL" id="MDER01000086">
    <property type="protein sequence ID" value="ODP26609.1"/>
    <property type="molecule type" value="Genomic_DNA"/>
</dbReference>
<dbReference type="RefSeq" id="WP_069329739.1">
    <property type="nucleotide sequence ID" value="NZ_MDER01000086.1"/>
</dbReference>
<accession>A0A1E3KYK0</accession>
<name>A0A1E3KYK0_9BACL</name>
<dbReference type="Proteomes" id="UP000094578">
    <property type="component" value="Unassembled WGS sequence"/>
</dbReference>
<protein>
    <submittedName>
        <fullName evidence="1">Uncharacterized protein</fullName>
    </submittedName>
</protein>
<evidence type="ECO:0000313" key="2">
    <source>
        <dbReference type="Proteomes" id="UP000094578"/>
    </source>
</evidence>
<dbReference type="AlphaFoldDB" id="A0A1E3KYK0"/>
<dbReference type="PATRIC" id="fig|1886670.3.peg.4480"/>
<comment type="caution">
    <text evidence="1">The sequence shown here is derived from an EMBL/GenBank/DDBJ whole genome shotgun (WGS) entry which is preliminary data.</text>
</comment>
<dbReference type="STRING" id="1886670.PTI45_04449"/>
<sequence length="168" mass="19737">MFNIQLILKSVLSINRVSITDSSFEMELDGPLAILIDICEVFEISESIVFLVSFFGQEQWPVDCRTDLLTVIEQIPFILKKISKKDFSFQLDFYEQGIERLLIFEEENNQVRVTCVSHTNWTPDEAIYIGKDELLMMFEHFYDHFLEYSQILCPNLADHILLNDWKKG</sequence>
<organism evidence="1 2">
    <name type="scientific">Paenibacillus nuruki</name>
    <dbReference type="NCBI Taxonomy" id="1886670"/>
    <lineage>
        <taxon>Bacteria</taxon>
        <taxon>Bacillati</taxon>
        <taxon>Bacillota</taxon>
        <taxon>Bacilli</taxon>
        <taxon>Bacillales</taxon>
        <taxon>Paenibacillaceae</taxon>
        <taxon>Paenibacillus</taxon>
    </lineage>
</organism>